<dbReference type="STRING" id="546364.SAMN04489730_5156"/>
<dbReference type="GO" id="GO:0004061">
    <property type="term" value="F:arylformamidase activity"/>
    <property type="evidence" value="ECO:0007669"/>
    <property type="project" value="InterPro"/>
</dbReference>
<organism evidence="2 3">
    <name type="scientific">Amycolatopsis australiensis</name>
    <dbReference type="NCBI Taxonomy" id="546364"/>
    <lineage>
        <taxon>Bacteria</taxon>
        <taxon>Bacillati</taxon>
        <taxon>Actinomycetota</taxon>
        <taxon>Actinomycetes</taxon>
        <taxon>Pseudonocardiales</taxon>
        <taxon>Pseudonocardiaceae</taxon>
        <taxon>Amycolatopsis</taxon>
    </lineage>
</organism>
<dbReference type="EMBL" id="FPJG01000006">
    <property type="protein sequence ID" value="SFW81332.1"/>
    <property type="molecule type" value="Genomic_DNA"/>
</dbReference>
<sequence>MGSQHTEAGTSDEANLPTNWGRWGEDDQRGTLNLITDEARARAAAEVRTGRAVSLALPIQPTPVISGPFAPATQAASPVQQLLQYTGCPPLATAEVLIVTNHHPRSTHLDALAHMPRAGRVYPGRPLDECVTVAGVRHGSTAAFSAGVATRGVLLDLAADGPLPSGYAVTSEDFDAAEERENVRLEAGDALVVRCGWAMTPDADRPMPGMTLDAVQWMHRRGVSLYAGDIGDAHPALDPACPAPLHGVALPLLGLPLIDAVETGELSAACAELGRYAFLLTVAPPRIDGLTGVPVNPLALF</sequence>
<name>A0A1K1SB56_9PSEU</name>
<feature type="compositionally biased region" description="Polar residues" evidence="1">
    <location>
        <begin position="1"/>
        <end position="18"/>
    </location>
</feature>
<dbReference type="InterPro" id="IPR037175">
    <property type="entry name" value="KFase_sf"/>
</dbReference>
<keyword evidence="3" id="KW-1185">Reference proteome</keyword>
<feature type="region of interest" description="Disordered" evidence="1">
    <location>
        <begin position="1"/>
        <end position="26"/>
    </location>
</feature>
<dbReference type="Gene3D" id="3.50.30.50">
    <property type="entry name" value="Putative cyclase"/>
    <property type="match status" value="1"/>
</dbReference>
<dbReference type="SUPFAM" id="SSF102198">
    <property type="entry name" value="Putative cyclase"/>
    <property type="match status" value="1"/>
</dbReference>
<evidence type="ECO:0000313" key="2">
    <source>
        <dbReference type="EMBL" id="SFW81332.1"/>
    </source>
</evidence>
<proteinExistence type="predicted"/>
<gene>
    <name evidence="2" type="ORF">SAMN04489730_5156</name>
</gene>
<evidence type="ECO:0000256" key="1">
    <source>
        <dbReference type="SAM" id="MobiDB-lite"/>
    </source>
</evidence>
<dbReference type="PANTHER" id="PTHR34861:SF10">
    <property type="entry name" value="CYCLASE"/>
    <property type="match status" value="1"/>
</dbReference>
<dbReference type="OrthoDB" id="7067800at2"/>
<accession>A0A1K1SB56</accession>
<dbReference type="RefSeq" id="WP_072478673.1">
    <property type="nucleotide sequence ID" value="NZ_FPJG01000006.1"/>
</dbReference>
<evidence type="ECO:0000313" key="3">
    <source>
        <dbReference type="Proteomes" id="UP000182740"/>
    </source>
</evidence>
<dbReference type="AlphaFoldDB" id="A0A1K1SB56"/>
<dbReference type="Proteomes" id="UP000182740">
    <property type="component" value="Unassembled WGS sequence"/>
</dbReference>
<dbReference type="InterPro" id="IPR007325">
    <property type="entry name" value="KFase/CYL"/>
</dbReference>
<dbReference type="Pfam" id="PF04199">
    <property type="entry name" value="Cyclase"/>
    <property type="match status" value="1"/>
</dbReference>
<protein>
    <submittedName>
        <fullName evidence="2">Kynurenine formamidase</fullName>
    </submittedName>
</protein>
<reference evidence="3" key="1">
    <citation type="submission" date="2016-11" db="EMBL/GenBank/DDBJ databases">
        <authorList>
            <person name="Varghese N."/>
            <person name="Submissions S."/>
        </authorList>
    </citation>
    <scope>NUCLEOTIDE SEQUENCE [LARGE SCALE GENOMIC DNA]</scope>
    <source>
        <strain evidence="3">DSM 44671</strain>
    </source>
</reference>
<dbReference type="PANTHER" id="PTHR34861">
    <property type="match status" value="1"/>
</dbReference>
<dbReference type="GO" id="GO:0019441">
    <property type="term" value="P:L-tryptophan catabolic process to kynurenine"/>
    <property type="evidence" value="ECO:0007669"/>
    <property type="project" value="InterPro"/>
</dbReference>